<organism evidence="6 7">
    <name type="scientific">Nocardioides phosphati</name>
    <dbReference type="NCBI Taxonomy" id="1867775"/>
    <lineage>
        <taxon>Bacteria</taxon>
        <taxon>Bacillati</taxon>
        <taxon>Actinomycetota</taxon>
        <taxon>Actinomycetes</taxon>
        <taxon>Propionibacteriales</taxon>
        <taxon>Nocardioidaceae</taxon>
        <taxon>Nocardioides</taxon>
    </lineage>
</organism>
<evidence type="ECO:0000256" key="3">
    <source>
        <dbReference type="ARBA" id="ARBA00022801"/>
    </source>
</evidence>
<evidence type="ECO:0000313" key="7">
    <source>
        <dbReference type="Proteomes" id="UP000655410"/>
    </source>
</evidence>
<dbReference type="EMBL" id="BMNI01000005">
    <property type="protein sequence ID" value="GGO90508.1"/>
    <property type="molecule type" value="Genomic_DNA"/>
</dbReference>
<evidence type="ECO:0000313" key="6">
    <source>
        <dbReference type="EMBL" id="GGO90508.1"/>
    </source>
</evidence>
<dbReference type="InterPro" id="IPR023485">
    <property type="entry name" value="Ptyr_pPase"/>
</dbReference>
<sequence length="165" mass="17550">MTTAALPPAQGPGYRVAVVCLGNICRSPVADVVLNDRVATAGLDVTVDSYGTGGWHVGEPMDRRSAATLTAAGYDASRHRAQQFRGAHASAYDVVLAMDSSHHDELRALGVPEERLLMFRAFDPEGEGDVPDPYYGGPQGFDDVLAMIERTADVLVKELAGVPQP</sequence>
<dbReference type="PANTHER" id="PTHR11717:SF7">
    <property type="entry name" value="LOW MOLECULAR WEIGHT PHOSPHOTYROSINE PROTEIN PHOSPHATASE"/>
    <property type="match status" value="1"/>
</dbReference>
<evidence type="ECO:0000256" key="2">
    <source>
        <dbReference type="ARBA" id="ARBA00013064"/>
    </source>
</evidence>
<proteinExistence type="inferred from homology"/>
<dbReference type="SMART" id="SM00226">
    <property type="entry name" value="LMWPc"/>
    <property type="match status" value="1"/>
</dbReference>
<dbReference type="SUPFAM" id="SSF52788">
    <property type="entry name" value="Phosphotyrosine protein phosphatases I"/>
    <property type="match status" value="1"/>
</dbReference>
<dbReference type="InterPro" id="IPR050438">
    <property type="entry name" value="LMW_PTPase"/>
</dbReference>
<dbReference type="CDD" id="cd16343">
    <property type="entry name" value="LMWPTP"/>
    <property type="match status" value="1"/>
</dbReference>
<keyword evidence="7" id="KW-1185">Reference proteome</keyword>
<comment type="similarity">
    <text evidence="1">Belongs to the low molecular weight phosphotyrosine protein phosphatase family.</text>
</comment>
<dbReference type="Pfam" id="PF01451">
    <property type="entry name" value="LMWPc"/>
    <property type="match status" value="1"/>
</dbReference>
<accession>A0ABQ2NBQ6</accession>
<dbReference type="InterPro" id="IPR036196">
    <property type="entry name" value="Ptyr_pPase_sf"/>
</dbReference>
<keyword evidence="3" id="KW-0378">Hydrolase</keyword>
<evidence type="ECO:0000256" key="1">
    <source>
        <dbReference type="ARBA" id="ARBA00011063"/>
    </source>
</evidence>
<evidence type="ECO:0000256" key="4">
    <source>
        <dbReference type="ARBA" id="ARBA00022912"/>
    </source>
</evidence>
<evidence type="ECO:0000259" key="5">
    <source>
        <dbReference type="SMART" id="SM00226"/>
    </source>
</evidence>
<name>A0ABQ2NBQ6_9ACTN</name>
<dbReference type="PRINTS" id="PR00719">
    <property type="entry name" value="LMWPTPASE"/>
</dbReference>
<dbReference type="EC" id="3.1.3.48" evidence="2"/>
<dbReference type="RefSeq" id="WP_229662816.1">
    <property type="nucleotide sequence ID" value="NZ_BMNI01000005.1"/>
</dbReference>
<protein>
    <recommendedName>
        <fullName evidence="2">protein-tyrosine-phosphatase</fullName>
        <ecNumber evidence="2">3.1.3.48</ecNumber>
    </recommendedName>
</protein>
<keyword evidence="4" id="KW-0904">Protein phosphatase</keyword>
<gene>
    <name evidence="6" type="ORF">GCM10011584_22460</name>
</gene>
<comment type="caution">
    <text evidence="6">The sequence shown here is derived from an EMBL/GenBank/DDBJ whole genome shotgun (WGS) entry which is preliminary data.</text>
</comment>
<feature type="domain" description="Phosphotyrosine protein phosphatase I" evidence="5">
    <location>
        <begin position="14"/>
        <end position="158"/>
    </location>
</feature>
<dbReference type="PANTHER" id="PTHR11717">
    <property type="entry name" value="LOW MOLECULAR WEIGHT PROTEIN TYROSINE PHOSPHATASE"/>
    <property type="match status" value="1"/>
</dbReference>
<dbReference type="Gene3D" id="3.40.50.2300">
    <property type="match status" value="1"/>
</dbReference>
<dbReference type="Proteomes" id="UP000655410">
    <property type="component" value="Unassembled WGS sequence"/>
</dbReference>
<dbReference type="InterPro" id="IPR017867">
    <property type="entry name" value="Tyr_phospatase_low_mol_wt"/>
</dbReference>
<reference evidence="7" key="1">
    <citation type="journal article" date="2019" name="Int. J. Syst. Evol. Microbiol.">
        <title>The Global Catalogue of Microorganisms (GCM) 10K type strain sequencing project: providing services to taxonomists for standard genome sequencing and annotation.</title>
        <authorList>
            <consortium name="The Broad Institute Genomics Platform"/>
            <consortium name="The Broad Institute Genome Sequencing Center for Infectious Disease"/>
            <person name="Wu L."/>
            <person name="Ma J."/>
        </authorList>
    </citation>
    <scope>NUCLEOTIDE SEQUENCE [LARGE SCALE GENOMIC DNA]</scope>
    <source>
        <strain evidence="7">CGMCC 4.7371</strain>
    </source>
</reference>